<proteinExistence type="predicted"/>
<evidence type="ECO:0000313" key="1">
    <source>
        <dbReference type="EMBL" id="KAJ3484608.1"/>
    </source>
</evidence>
<keyword evidence="2" id="KW-1185">Reference proteome</keyword>
<dbReference type="Proteomes" id="UP001148737">
    <property type="component" value="Unassembled WGS sequence"/>
</dbReference>
<reference evidence="1" key="1">
    <citation type="submission" date="2022-07" db="EMBL/GenBank/DDBJ databases">
        <title>Genome Sequence of Lecanicillium saksenae.</title>
        <authorList>
            <person name="Buettner E."/>
        </authorList>
    </citation>
    <scope>NUCLEOTIDE SEQUENCE</scope>
    <source>
        <strain evidence="1">VT-O1</strain>
    </source>
</reference>
<dbReference type="EMBL" id="JANAKD010001014">
    <property type="protein sequence ID" value="KAJ3484608.1"/>
    <property type="molecule type" value="Genomic_DNA"/>
</dbReference>
<accession>A0ACC1QRU0</accession>
<organism evidence="1 2">
    <name type="scientific">Lecanicillium saksenae</name>
    <dbReference type="NCBI Taxonomy" id="468837"/>
    <lineage>
        <taxon>Eukaryota</taxon>
        <taxon>Fungi</taxon>
        <taxon>Dikarya</taxon>
        <taxon>Ascomycota</taxon>
        <taxon>Pezizomycotina</taxon>
        <taxon>Sordariomycetes</taxon>
        <taxon>Hypocreomycetidae</taxon>
        <taxon>Hypocreales</taxon>
        <taxon>Cordycipitaceae</taxon>
        <taxon>Lecanicillium</taxon>
    </lineage>
</organism>
<name>A0ACC1QRU0_9HYPO</name>
<sequence>MDLNTRLASEPARMRYACDYCKEKKINRELPKCAACRPWPSDCLYSRVVKHPRSDASRGLGTKWLNQPLRKAPTANAPNDVNGRLDRIEAAIQRLTDAIIQVQVQAAAPPETEISSNHSDKFRRSVSPLRTTAASSEPTSTPLSLNDASRQLLQLLEATTATTEQITASQTLNDLSRAINTVELREPGPGGEHAHATGGFFVPAKAVGYTLMGKFLQTMELASVMSIQPSDDLLSQVTFQPQYISQSAWIVIINFIYYIICSNDLELSSMADSFRNNVRIALDDAAIYLLPSDVSIQALLLLATHGDEFACPNLSWMLIGHACRQAQALELHKPRQAERSMQQRQLCLFWALFMVDKSCSIAFGRPCFLSIEVYANVELPSEEYLQEYRPHLGPSELTRQSTFGGHFFAQSILLAKINGEILDQTIAQRNNEPENKLQIRLDTCHQNCQKLLHDALNAELPECTLKQIEEMKLGIKTTQFQYINSSILLKQHQKSEASACLSLAREALSLLPDLVSNWTQVYNGPTWQLLYYPFTPFLIVFRQLTAVRDNATREMDLSLLRTTVSYFESMVTQVKALADIASKLAATAGAFTKLAESIGKQQPLSKLEYADGSSSAFTNTGAIALDGISIDDLLGFIPGEPQESSGRKRTFDTAFDWFSWESYVNLDSAYN</sequence>
<protein>
    <submittedName>
        <fullName evidence="1">Uncharacterized protein</fullName>
    </submittedName>
</protein>
<gene>
    <name evidence="1" type="ORF">NLG97_g7017</name>
</gene>
<comment type="caution">
    <text evidence="1">The sequence shown here is derived from an EMBL/GenBank/DDBJ whole genome shotgun (WGS) entry which is preliminary data.</text>
</comment>
<evidence type="ECO:0000313" key="2">
    <source>
        <dbReference type="Proteomes" id="UP001148737"/>
    </source>
</evidence>